<dbReference type="InterPro" id="IPR001900">
    <property type="entry name" value="RNase_II/R"/>
</dbReference>
<evidence type="ECO:0000313" key="2">
    <source>
        <dbReference type="EMBL" id="KAF1990439.1"/>
    </source>
</evidence>
<dbReference type="InterPro" id="IPR050180">
    <property type="entry name" value="RNR_Ribonuclease"/>
</dbReference>
<dbReference type="GO" id="GO:0000175">
    <property type="term" value="F:3'-5'-RNA exonuclease activity"/>
    <property type="evidence" value="ECO:0007669"/>
    <property type="project" value="TreeGrafter"/>
</dbReference>
<reference evidence="2" key="1">
    <citation type="journal article" date="2020" name="Stud. Mycol.">
        <title>101 Dothideomycetes genomes: a test case for predicting lifestyles and emergence of pathogens.</title>
        <authorList>
            <person name="Haridas S."/>
            <person name="Albert R."/>
            <person name="Binder M."/>
            <person name="Bloem J."/>
            <person name="Labutti K."/>
            <person name="Salamov A."/>
            <person name="Andreopoulos B."/>
            <person name="Baker S."/>
            <person name="Barry K."/>
            <person name="Bills G."/>
            <person name="Bluhm B."/>
            <person name="Cannon C."/>
            <person name="Castanera R."/>
            <person name="Culley D."/>
            <person name="Daum C."/>
            <person name="Ezra D."/>
            <person name="Gonzalez J."/>
            <person name="Henrissat B."/>
            <person name="Kuo A."/>
            <person name="Liang C."/>
            <person name="Lipzen A."/>
            <person name="Lutzoni F."/>
            <person name="Magnuson J."/>
            <person name="Mondo S."/>
            <person name="Nolan M."/>
            <person name="Ohm R."/>
            <person name="Pangilinan J."/>
            <person name="Park H.-J."/>
            <person name="Ramirez L."/>
            <person name="Alfaro M."/>
            <person name="Sun H."/>
            <person name="Tritt A."/>
            <person name="Yoshinaga Y."/>
            <person name="Zwiers L.-H."/>
            <person name="Turgeon B."/>
            <person name="Goodwin S."/>
            <person name="Spatafora J."/>
            <person name="Crous P."/>
            <person name="Grigoriev I."/>
        </authorList>
    </citation>
    <scope>NUCLEOTIDE SEQUENCE</scope>
    <source>
        <strain evidence="2">CBS 113979</strain>
    </source>
</reference>
<dbReference type="Proteomes" id="UP000800041">
    <property type="component" value="Unassembled WGS sequence"/>
</dbReference>
<proteinExistence type="predicted"/>
<dbReference type="Pfam" id="PF23216">
    <property type="entry name" value="WHD_CYT4"/>
    <property type="match status" value="1"/>
</dbReference>
<dbReference type="InterPro" id="IPR056624">
    <property type="entry name" value="WH_CYT4"/>
</dbReference>
<gene>
    <name evidence="2" type="ORF">K402DRAFT_390057</name>
</gene>
<organism evidence="2 3">
    <name type="scientific">Aulographum hederae CBS 113979</name>
    <dbReference type="NCBI Taxonomy" id="1176131"/>
    <lineage>
        <taxon>Eukaryota</taxon>
        <taxon>Fungi</taxon>
        <taxon>Dikarya</taxon>
        <taxon>Ascomycota</taxon>
        <taxon>Pezizomycotina</taxon>
        <taxon>Dothideomycetes</taxon>
        <taxon>Pleosporomycetidae</taxon>
        <taxon>Aulographales</taxon>
        <taxon>Aulographaceae</taxon>
    </lineage>
</organism>
<dbReference type="Pfam" id="PF23214">
    <property type="entry name" value="SH3_CYT4"/>
    <property type="match status" value="1"/>
</dbReference>
<dbReference type="PROSITE" id="PS51257">
    <property type="entry name" value="PROKAR_LIPOPROTEIN"/>
    <property type="match status" value="1"/>
</dbReference>
<dbReference type="InterPro" id="IPR012340">
    <property type="entry name" value="NA-bd_OB-fold"/>
</dbReference>
<accession>A0A6G1HBP8</accession>
<dbReference type="SUPFAM" id="SSF50249">
    <property type="entry name" value="Nucleic acid-binding proteins"/>
    <property type="match status" value="1"/>
</dbReference>
<sequence length="1080" mass="121118">MVLNLRAFNASTSSTGCWRCFLHHRSRSDSQRILPQRTTPPRALNLHPRACYHTQNKLRQELTRHQPTHTPVEHASNPVGEIPLKFTIRDQLTLWQQNHGGHISEIVPDLYPQRNHLGDDFLLDTEEREDASTTLRPDDEGTADLVVLQPGDLVEFLHLPTRSTGVVVQADHSTLVIVYTKQGKWTAVPKWNLLYVIPRFIESSMIEAIRPWIPESTKSFLKVKSQAATGVDISVPRTLSAPIIQMMNDFSNKAEAIYRQNTETLDNAHDILSHPTDLRFGTLHTIADRLLGKPQNDEPHSQASLFAVRKAITNCPFGFNLDNKSHSITLVYEIRSKSQLQLVESVRAWTREYQEYLADSVRVSSKRATQKPLVRVAEGAMNLKRFVEKAQRLVSKSRAIRPVDKAPMIGSVHNPSSTEPVWKFGEIFTDTDKAIIKFLEAWSLSSTFDLHPTIHAVASSIVRYTGVYDGKNVTSRQELGVLFLQEIGVVPPFLNPTVFDEHLLLPTAQHSKPLENLAALLANPEDGRLEIKDSMADLRRDWKDLAVYCIDDADAEEIDDGISVEQVPGSSDIWVRIHVANPAAFFDRQHPLARMAGHMTGTVYMPDGVFPMLPTWLTQGHFSLAPNRPVLTFSAKIDSEGNILETEVQPGIIHNVHFLTPKEADHMGGHQAYPRNEQTFILGDASIRDSQTARQILEGGTGGARGAYRAKFNVSAKMRADMEALYGAATARHGYRHRNGAIADTSSLNATDFKVRVCENKDIVSPFPYRDRARWATFDPIVQVTFRMMESRMSSDMDAPGAAVKEMMILAGEIAAKWCAARGIPIIYRAVQNVHGKALDDYMESHLQPYLKKNKNPPAHLLPSYWVLQGTSLYSTTPGAHRPLGVPCYTQVTSPLRRFADMINHWQIQAALRHEARTGRNLANALSPSPPSFSSSSNARLPQSLSLPFQRPELTAIMTRLKPREALIQRAKRQSADYWLNHFFVRVYSHGETGISPPMPPTFTAVVFKSDPGRPIRAYSPDFGIMLQWAGDPAEYVPGDVWEVQVTMENFKRTDATPLKLLEKFVPLHEEVGEMGEEGA</sequence>
<dbReference type="PANTHER" id="PTHR23355:SF65">
    <property type="entry name" value="EXORIBONUCLEASE CYT-4, PUTATIVE (AFU_ORTHOLOGUE AFUA_7G01550)-RELATED"/>
    <property type="match status" value="1"/>
</dbReference>
<evidence type="ECO:0000313" key="3">
    <source>
        <dbReference type="Proteomes" id="UP000800041"/>
    </source>
</evidence>
<dbReference type="GO" id="GO:0006402">
    <property type="term" value="P:mRNA catabolic process"/>
    <property type="evidence" value="ECO:0007669"/>
    <property type="project" value="TreeGrafter"/>
</dbReference>
<dbReference type="Pfam" id="PF00773">
    <property type="entry name" value="RNB"/>
    <property type="match status" value="1"/>
</dbReference>
<dbReference type="AlphaFoldDB" id="A0A6G1HBP8"/>
<dbReference type="EMBL" id="ML977142">
    <property type="protein sequence ID" value="KAF1990439.1"/>
    <property type="molecule type" value="Genomic_DNA"/>
</dbReference>
<feature type="domain" description="RNB" evidence="1">
    <location>
        <begin position="539"/>
        <end position="914"/>
    </location>
</feature>
<name>A0A6G1HBP8_9PEZI</name>
<dbReference type="GO" id="GO:0000932">
    <property type="term" value="C:P-body"/>
    <property type="evidence" value="ECO:0007669"/>
    <property type="project" value="TreeGrafter"/>
</dbReference>
<dbReference type="InterPro" id="IPR056625">
    <property type="entry name" value="SH3_CYT4"/>
</dbReference>
<dbReference type="GO" id="GO:0003723">
    <property type="term" value="F:RNA binding"/>
    <property type="evidence" value="ECO:0007669"/>
    <property type="project" value="InterPro"/>
</dbReference>
<dbReference type="PANTHER" id="PTHR23355">
    <property type="entry name" value="RIBONUCLEASE"/>
    <property type="match status" value="1"/>
</dbReference>
<dbReference type="SMART" id="SM00955">
    <property type="entry name" value="RNB"/>
    <property type="match status" value="1"/>
</dbReference>
<keyword evidence="3" id="KW-1185">Reference proteome</keyword>
<dbReference type="OrthoDB" id="2285229at2759"/>
<evidence type="ECO:0000259" key="1">
    <source>
        <dbReference type="SMART" id="SM00955"/>
    </source>
</evidence>
<protein>
    <submittedName>
        <fullName evidence="2">RNB-domain-containing protein</fullName>
    </submittedName>
</protein>